<feature type="domain" description="PTS EIIB type-2" evidence="5">
    <location>
        <begin position="334"/>
        <end position="423"/>
    </location>
</feature>
<dbReference type="CDD" id="cd05568">
    <property type="entry name" value="PTS_IIB_bgl_like"/>
    <property type="match status" value="1"/>
</dbReference>
<dbReference type="Gene3D" id="3.40.50.2300">
    <property type="match status" value="1"/>
</dbReference>
<dbReference type="PANTHER" id="PTHR30185:SF18">
    <property type="entry name" value="TRANSCRIPTIONAL REGULATOR MTLR"/>
    <property type="match status" value="1"/>
</dbReference>
<evidence type="ECO:0000256" key="2">
    <source>
        <dbReference type="ARBA" id="ARBA00022737"/>
    </source>
</evidence>
<gene>
    <name evidence="7" type="ORF">QN215_03875</name>
</gene>
<dbReference type="GO" id="GO:0006355">
    <property type="term" value="P:regulation of DNA-templated transcription"/>
    <property type="evidence" value="ECO:0007669"/>
    <property type="project" value="InterPro"/>
</dbReference>
<dbReference type="EMBL" id="CP129674">
    <property type="protein sequence ID" value="XDS45258.1"/>
    <property type="molecule type" value="Genomic_DNA"/>
</dbReference>
<name>A0AB39U8A7_9BIFI</name>
<keyword evidence="4" id="KW-0804">Transcription</keyword>
<evidence type="ECO:0000313" key="7">
    <source>
        <dbReference type="EMBL" id="XDS45258.1"/>
    </source>
</evidence>
<dbReference type="InterPro" id="IPR011608">
    <property type="entry name" value="PRD"/>
</dbReference>
<evidence type="ECO:0000259" key="6">
    <source>
        <dbReference type="PROSITE" id="PS51372"/>
    </source>
</evidence>
<keyword evidence="1" id="KW-0808">Transferase</keyword>
<dbReference type="GO" id="GO:0009401">
    <property type="term" value="P:phosphoenolpyruvate-dependent sugar phosphotransferase system"/>
    <property type="evidence" value="ECO:0007669"/>
    <property type="project" value="InterPro"/>
</dbReference>
<dbReference type="PANTHER" id="PTHR30185">
    <property type="entry name" value="CRYPTIC BETA-GLUCOSIDE BGL OPERON ANTITERMINATOR"/>
    <property type="match status" value="1"/>
</dbReference>
<dbReference type="SUPFAM" id="SSF52794">
    <property type="entry name" value="PTS system IIB component-like"/>
    <property type="match status" value="1"/>
</dbReference>
<dbReference type="AlphaFoldDB" id="A0AB39U8A7"/>
<dbReference type="Pfam" id="PF00359">
    <property type="entry name" value="PTS_EIIA_2"/>
    <property type="match status" value="1"/>
</dbReference>
<dbReference type="Pfam" id="PF00874">
    <property type="entry name" value="PRD"/>
    <property type="match status" value="1"/>
</dbReference>
<dbReference type="PROSITE" id="PS51099">
    <property type="entry name" value="PTS_EIIB_TYPE_2"/>
    <property type="match status" value="1"/>
</dbReference>
<proteinExistence type="predicted"/>
<keyword evidence="3" id="KW-0805">Transcription regulation</keyword>
<evidence type="ECO:0000259" key="5">
    <source>
        <dbReference type="PROSITE" id="PS51099"/>
    </source>
</evidence>
<dbReference type="Pfam" id="PF02302">
    <property type="entry name" value="PTS_IIB"/>
    <property type="match status" value="1"/>
</dbReference>
<dbReference type="InterPro" id="IPR003501">
    <property type="entry name" value="PTS_EIIB_2/3"/>
</dbReference>
<dbReference type="InterPro" id="IPR036095">
    <property type="entry name" value="PTS_EIIB-like_sf"/>
</dbReference>
<evidence type="ECO:0000256" key="3">
    <source>
        <dbReference type="ARBA" id="ARBA00023015"/>
    </source>
</evidence>
<dbReference type="InterPro" id="IPR016152">
    <property type="entry name" value="PTrfase/Anion_transptr"/>
</dbReference>
<feature type="domain" description="PRD" evidence="6">
    <location>
        <begin position="226"/>
        <end position="333"/>
    </location>
</feature>
<dbReference type="InterPro" id="IPR036634">
    <property type="entry name" value="PRD_sf"/>
</dbReference>
<keyword evidence="2" id="KW-0677">Repeat</keyword>
<accession>A0AB39U8A7</accession>
<dbReference type="SUPFAM" id="SSF55804">
    <property type="entry name" value="Phoshotransferase/anion transport protein"/>
    <property type="match status" value="1"/>
</dbReference>
<dbReference type="InterPro" id="IPR013011">
    <property type="entry name" value="PTS_EIIB_2"/>
</dbReference>
<dbReference type="Gene3D" id="3.40.930.10">
    <property type="entry name" value="Mannitol-specific EII, Chain A"/>
    <property type="match status" value="1"/>
</dbReference>
<dbReference type="SUPFAM" id="SSF63520">
    <property type="entry name" value="PTS-regulatory domain, PRD"/>
    <property type="match status" value="1"/>
</dbReference>
<dbReference type="GO" id="GO:0008982">
    <property type="term" value="F:protein-N(PI)-phosphohistidine-sugar phosphotransferase activity"/>
    <property type="evidence" value="ECO:0007669"/>
    <property type="project" value="InterPro"/>
</dbReference>
<sequence length="567" mass="63888">MILEYSNGLHVGGDSVKAEEIPNSKDRKYYILARLVDGEHLSYQRLSNDYFISRSSIAHDVELIKALLAKDNVSLGFDNSGTFISGGEIVKQKVIKRIVTDLLRAADDRSSILKLFIDSSSITRVEEIFQKQVQSWQLEVPEYYIDDIVISTAIVVDRGLLGHHIADAKGNQLGSLLFQFDKYPLVYELIKGVEEAGVYSFTPDELRYLSYIVIGNGFKFFMKDLQIPASFKSKVKLLISTVSDGLNIDLTQDTRLHADLTVHLYQMFLRLQAGTTVINPLLDEIQENYPQLYGTVWYAFSDFGSDNHIAISDDEVGFLTIHFQAAVERTKSAKRVLFVCPNGIGTSSLVSAKIHRILPEVSLIEVVSQVDLVRQDLSDVALIISTVQLPAQTVPVANISPMITTHDMKTIMNRYIDVSMDGSEQEVDFSHIHSIPFLAKDHVLFCNAKSRTAIIDSLMAMNEWPNAEQRNMFRQTVFQRDTVQSTYLDNGFVISHGDPSLVSHSCIGVAILDKSIDWMSNRADVVALLMIKKEDRKSVEPFMNVIMNGINNKDWFISRMMEISEHD</sequence>
<evidence type="ECO:0000256" key="1">
    <source>
        <dbReference type="ARBA" id="ARBA00022679"/>
    </source>
</evidence>
<protein>
    <submittedName>
        <fullName evidence="7">PRD domain-containing protein</fullName>
    </submittedName>
</protein>
<dbReference type="KEGG" id="baqk:QN215_03875"/>
<evidence type="ECO:0000256" key="4">
    <source>
        <dbReference type="ARBA" id="ARBA00023163"/>
    </source>
</evidence>
<dbReference type="PROSITE" id="PS51372">
    <property type="entry name" value="PRD_2"/>
    <property type="match status" value="1"/>
</dbReference>
<dbReference type="RefSeq" id="WP_369344798.1">
    <property type="nucleotide sequence ID" value="NZ_CP129674.1"/>
</dbReference>
<dbReference type="InterPro" id="IPR050661">
    <property type="entry name" value="BglG_antiterminators"/>
</dbReference>
<dbReference type="InterPro" id="IPR002178">
    <property type="entry name" value="PTS_EIIA_type-2_dom"/>
</dbReference>
<dbReference type="Gene3D" id="1.10.1790.10">
    <property type="entry name" value="PRD domain"/>
    <property type="match status" value="1"/>
</dbReference>
<organism evidence="7">
    <name type="scientific">Bifidobacterium aquikefiricola</name>
    <dbReference type="NCBI Taxonomy" id="3059038"/>
    <lineage>
        <taxon>Bacteria</taxon>
        <taxon>Bacillati</taxon>
        <taxon>Actinomycetota</taxon>
        <taxon>Actinomycetes</taxon>
        <taxon>Bifidobacteriales</taxon>
        <taxon>Bifidobacteriaceae</taxon>
        <taxon>Bifidobacterium</taxon>
    </lineage>
</organism>
<reference evidence="7" key="1">
    <citation type="submission" date="2023-07" db="EMBL/GenBank/DDBJ databases">
        <title>Bifidobacterium aquikefiriaerophilum sp. nov. and Bifidobacterium eccum sp. nov., isolated from water kefir.</title>
        <authorList>
            <person name="Breselge S."/>
            <person name="Bellassi P."/>
            <person name="Barcenilla C."/>
            <person name="Alvarez-Ordonez A."/>
            <person name="Morelli L."/>
            <person name="Cotter P.D."/>
        </authorList>
    </citation>
    <scope>NUCLEOTIDE SEQUENCE</scope>
    <source>
        <strain evidence="7">WK041_4_12</strain>
    </source>
</reference>